<dbReference type="AlphaFoldDB" id="A0AA38NZC4"/>
<feature type="region of interest" description="Disordered" evidence="1">
    <location>
        <begin position="1"/>
        <end position="75"/>
    </location>
</feature>
<feature type="compositionally biased region" description="Acidic residues" evidence="1">
    <location>
        <begin position="514"/>
        <end position="526"/>
    </location>
</feature>
<dbReference type="Proteomes" id="UP001163846">
    <property type="component" value="Unassembled WGS sequence"/>
</dbReference>
<keyword evidence="3" id="KW-1185">Reference proteome</keyword>
<protein>
    <submittedName>
        <fullName evidence="2">Uncharacterized protein</fullName>
    </submittedName>
</protein>
<feature type="compositionally biased region" description="Low complexity" evidence="1">
    <location>
        <begin position="454"/>
        <end position="466"/>
    </location>
</feature>
<proteinExistence type="predicted"/>
<dbReference type="Pfam" id="PF20414">
    <property type="entry name" value="DUF6698"/>
    <property type="match status" value="1"/>
</dbReference>
<feature type="region of interest" description="Disordered" evidence="1">
    <location>
        <begin position="444"/>
        <end position="604"/>
    </location>
</feature>
<feature type="compositionally biased region" description="Acidic residues" evidence="1">
    <location>
        <begin position="593"/>
        <end position="604"/>
    </location>
</feature>
<feature type="compositionally biased region" description="Polar residues" evidence="1">
    <location>
        <begin position="18"/>
        <end position="38"/>
    </location>
</feature>
<evidence type="ECO:0000256" key="1">
    <source>
        <dbReference type="SAM" id="MobiDB-lite"/>
    </source>
</evidence>
<feature type="region of interest" description="Disordered" evidence="1">
    <location>
        <begin position="143"/>
        <end position="175"/>
    </location>
</feature>
<sequence>MVNPGVAIASRPKPTPALGSNVNRTNAPSVTQKTSKQPARNRHGENIGIPTPAERAPPASNTGHMSTQARTQEQQEAIERRLFEDFSKQAQVEWNSVHNKSGRKLEVLAPFVKIGINISMTVDVAAAINDGICNDIREQQRAAKSTRAASHRQDRRTENESDDEDEQLSEKEQAQRAKNIEAYKQLIQKGVSEGARNDRKTLKKEVPNMIPVVVEKALQALGKDTTKYEFPRITNGVLKSERGINDPQMAMLLISWQHGHRFWIDSRSISDVSIIMEDIKDGTIPPMTSDAVPSFLFDWTKWNQKQILSGNLLGPLFIAAYKCIMTSPSSALEPKIQATRRGNAKIRGIKEVNSRNLAYIATQLRFSLSPLQSYSKKDGHFNSDTFYNWMVEWIDEAPVKWREKTFKKLNAEIFEVEDDDDNNGPSSDSDLTLLQQHMLDYVDSDDENEHNAPTANTSTTNTSTANVLPQTTTANSSTRPDPPSSARPPSPSASDLYEDDDEDNGHGNSSSYQENEDDPFDEDVNGNDDHANKVAPPRHRQSHHLASEGDQLVHSHQHEQENSERSSGKTRRRDDDHGHPRRKRTKRMRVESDNESDAPDSEYQ</sequence>
<name>A0AA38NZC4_9AGAR</name>
<feature type="compositionally biased region" description="Pro residues" evidence="1">
    <location>
        <begin position="480"/>
        <end position="491"/>
    </location>
</feature>
<organism evidence="2 3">
    <name type="scientific">Lentinula raphanica</name>
    <dbReference type="NCBI Taxonomy" id="153919"/>
    <lineage>
        <taxon>Eukaryota</taxon>
        <taxon>Fungi</taxon>
        <taxon>Dikarya</taxon>
        <taxon>Basidiomycota</taxon>
        <taxon>Agaricomycotina</taxon>
        <taxon>Agaricomycetes</taxon>
        <taxon>Agaricomycetidae</taxon>
        <taxon>Agaricales</taxon>
        <taxon>Marasmiineae</taxon>
        <taxon>Omphalotaceae</taxon>
        <taxon>Lentinula</taxon>
    </lineage>
</organism>
<gene>
    <name evidence="2" type="ORF">F5878DRAFT_713268</name>
</gene>
<comment type="caution">
    <text evidence="2">The sequence shown here is derived from an EMBL/GenBank/DDBJ whole genome shotgun (WGS) entry which is preliminary data.</text>
</comment>
<feature type="compositionally biased region" description="Basic and acidic residues" evidence="1">
    <location>
        <begin position="545"/>
        <end position="578"/>
    </location>
</feature>
<dbReference type="EMBL" id="MU806709">
    <property type="protein sequence ID" value="KAJ3833381.1"/>
    <property type="molecule type" value="Genomic_DNA"/>
</dbReference>
<evidence type="ECO:0000313" key="3">
    <source>
        <dbReference type="Proteomes" id="UP001163846"/>
    </source>
</evidence>
<accession>A0AA38NZC4</accession>
<evidence type="ECO:0000313" key="2">
    <source>
        <dbReference type="EMBL" id="KAJ3833381.1"/>
    </source>
</evidence>
<reference evidence="2" key="1">
    <citation type="submission" date="2022-08" db="EMBL/GenBank/DDBJ databases">
        <authorList>
            <consortium name="DOE Joint Genome Institute"/>
            <person name="Min B."/>
            <person name="Riley R."/>
            <person name="Sierra-Patev S."/>
            <person name="Naranjo-Ortiz M."/>
            <person name="Looney B."/>
            <person name="Konkel Z."/>
            <person name="Slot J.C."/>
            <person name="Sakamoto Y."/>
            <person name="Steenwyk J.L."/>
            <person name="Rokas A."/>
            <person name="Carro J."/>
            <person name="Camarero S."/>
            <person name="Ferreira P."/>
            <person name="Molpeceres G."/>
            <person name="Ruiz-Duenas F.J."/>
            <person name="Serrano A."/>
            <person name="Henrissat B."/>
            <person name="Drula E."/>
            <person name="Hughes K.W."/>
            <person name="Mata J.L."/>
            <person name="Ishikawa N.K."/>
            <person name="Vargas-Isla R."/>
            <person name="Ushijima S."/>
            <person name="Smith C.A."/>
            <person name="Ahrendt S."/>
            <person name="Andreopoulos W."/>
            <person name="He G."/>
            <person name="Labutti K."/>
            <person name="Lipzen A."/>
            <person name="Ng V."/>
            <person name="Sandor L."/>
            <person name="Barry K."/>
            <person name="Martinez A.T."/>
            <person name="Xiao Y."/>
            <person name="Gibbons J.G."/>
            <person name="Terashima K."/>
            <person name="Hibbett D.S."/>
            <person name="Grigoriev I.V."/>
        </authorList>
    </citation>
    <scope>NUCLEOTIDE SEQUENCE</scope>
    <source>
        <strain evidence="2">TFB9207</strain>
    </source>
</reference>
<dbReference type="InterPro" id="IPR046521">
    <property type="entry name" value="DUF6698"/>
</dbReference>
<feature type="compositionally biased region" description="Polar residues" evidence="1">
    <location>
        <begin position="59"/>
        <end position="75"/>
    </location>
</feature>